<dbReference type="InterPro" id="IPR058257">
    <property type="entry name" value="CorA-like_dom"/>
</dbReference>
<dbReference type="RefSeq" id="XP_033680824.1">
    <property type="nucleotide sequence ID" value="XM_033834001.1"/>
</dbReference>
<sequence>MSKSAKQVPENHHKISDSEKASLVVATLAYQSTDDSQWMFFISQAHTWSRLNISFSLFRQLCLNLHIMPRFAEILSAFGVRTADDDEYFTTCHCQKASITQKGGNGGLKRSGKTLCFLSATTSMPLRPLTCVDICYNVRFVERHGRDGLTDPWSFRQAAVYHSYSYERRTCSWVFVQLPKSLRARLKREGRPLSPLLIHVLIHRYCASEWRWYINYLSDLVSKMRNVSCFTRIDRDLKGLPLDFQQSQRLEILRNKIRRVHLLLGSCISTTESLMDHARECYCQEGSFETDSDRNRELILELTQHISVLKMHAAKAFGLLESTQSLDLLTTKILEFRQTHMAYDLNTSMKDIARTTSNENKLIVYIADQTRRDSKTMKTISMIALVYLPATLVSHSLCSVRSLFIPFRMAKVVQEAMG</sequence>
<proteinExistence type="predicted"/>
<dbReference type="Proteomes" id="UP000800094">
    <property type="component" value="Unassembled WGS sequence"/>
</dbReference>
<dbReference type="EMBL" id="ML987199">
    <property type="protein sequence ID" value="KAF2245820.1"/>
    <property type="molecule type" value="Genomic_DNA"/>
</dbReference>
<evidence type="ECO:0000259" key="1">
    <source>
        <dbReference type="Pfam" id="PF26616"/>
    </source>
</evidence>
<protein>
    <recommendedName>
        <fullName evidence="1">CorA-like transporter domain-containing protein</fullName>
    </recommendedName>
</protein>
<evidence type="ECO:0000313" key="3">
    <source>
        <dbReference type="Proteomes" id="UP000800094"/>
    </source>
</evidence>
<reference evidence="2" key="1">
    <citation type="journal article" date="2020" name="Stud. Mycol.">
        <title>101 Dothideomycetes genomes: a test case for predicting lifestyles and emergence of pathogens.</title>
        <authorList>
            <person name="Haridas S."/>
            <person name="Albert R."/>
            <person name="Binder M."/>
            <person name="Bloem J."/>
            <person name="Labutti K."/>
            <person name="Salamov A."/>
            <person name="Andreopoulos B."/>
            <person name="Baker S."/>
            <person name="Barry K."/>
            <person name="Bills G."/>
            <person name="Bluhm B."/>
            <person name="Cannon C."/>
            <person name="Castanera R."/>
            <person name="Culley D."/>
            <person name="Daum C."/>
            <person name="Ezra D."/>
            <person name="Gonzalez J."/>
            <person name="Henrissat B."/>
            <person name="Kuo A."/>
            <person name="Liang C."/>
            <person name="Lipzen A."/>
            <person name="Lutzoni F."/>
            <person name="Magnuson J."/>
            <person name="Mondo S."/>
            <person name="Nolan M."/>
            <person name="Ohm R."/>
            <person name="Pangilinan J."/>
            <person name="Park H.-J."/>
            <person name="Ramirez L."/>
            <person name="Alfaro M."/>
            <person name="Sun H."/>
            <person name="Tritt A."/>
            <person name="Yoshinaga Y."/>
            <person name="Zwiers L.-H."/>
            <person name="Turgeon B."/>
            <person name="Goodwin S."/>
            <person name="Spatafora J."/>
            <person name="Crous P."/>
            <person name="Grigoriev I."/>
        </authorList>
    </citation>
    <scope>NUCLEOTIDE SEQUENCE</scope>
    <source>
        <strain evidence="2">CBS 122368</strain>
    </source>
</reference>
<keyword evidence="3" id="KW-1185">Reference proteome</keyword>
<organism evidence="2 3">
    <name type="scientific">Trematosphaeria pertusa</name>
    <dbReference type="NCBI Taxonomy" id="390896"/>
    <lineage>
        <taxon>Eukaryota</taxon>
        <taxon>Fungi</taxon>
        <taxon>Dikarya</taxon>
        <taxon>Ascomycota</taxon>
        <taxon>Pezizomycotina</taxon>
        <taxon>Dothideomycetes</taxon>
        <taxon>Pleosporomycetidae</taxon>
        <taxon>Pleosporales</taxon>
        <taxon>Massarineae</taxon>
        <taxon>Trematosphaeriaceae</taxon>
        <taxon>Trematosphaeria</taxon>
    </lineage>
</organism>
<dbReference type="Pfam" id="PF26616">
    <property type="entry name" value="CorA-like"/>
    <property type="match status" value="2"/>
</dbReference>
<dbReference type="OrthoDB" id="5396681at2759"/>
<feature type="domain" description="CorA-like transporter" evidence="1">
    <location>
        <begin position="25"/>
        <end position="115"/>
    </location>
</feature>
<accession>A0A6A6I8H8</accession>
<feature type="domain" description="CorA-like transporter" evidence="1">
    <location>
        <begin position="132"/>
        <end position="224"/>
    </location>
</feature>
<dbReference type="AlphaFoldDB" id="A0A6A6I8H8"/>
<name>A0A6A6I8H8_9PLEO</name>
<dbReference type="GeneID" id="54587331"/>
<gene>
    <name evidence="2" type="ORF">BU26DRAFT_57036</name>
</gene>
<evidence type="ECO:0000313" key="2">
    <source>
        <dbReference type="EMBL" id="KAF2245820.1"/>
    </source>
</evidence>